<feature type="region of interest" description="Disordered" evidence="2">
    <location>
        <begin position="400"/>
        <end position="435"/>
    </location>
</feature>
<proteinExistence type="predicted"/>
<dbReference type="EMBL" id="HBHK01024782">
    <property type="protein sequence ID" value="CAD9704124.1"/>
    <property type="molecule type" value="Transcribed_RNA"/>
</dbReference>
<feature type="compositionally biased region" description="Basic and acidic residues" evidence="2">
    <location>
        <begin position="413"/>
        <end position="426"/>
    </location>
</feature>
<organism evidence="3">
    <name type="scientific">Mucochytrium quahogii</name>
    <dbReference type="NCBI Taxonomy" id="96639"/>
    <lineage>
        <taxon>Eukaryota</taxon>
        <taxon>Sar</taxon>
        <taxon>Stramenopiles</taxon>
        <taxon>Bigyra</taxon>
        <taxon>Labyrinthulomycetes</taxon>
        <taxon>Thraustochytrida</taxon>
        <taxon>Thraustochytriidae</taxon>
        <taxon>Mucochytrium</taxon>
    </lineage>
</organism>
<name>A0A7S2WRP1_9STRA</name>
<evidence type="ECO:0000256" key="1">
    <source>
        <dbReference type="SAM" id="Coils"/>
    </source>
</evidence>
<keyword evidence="1" id="KW-0175">Coiled coil</keyword>
<accession>A0A7S2WRP1</accession>
<gene>
    <name evidence="3" type="ORF">QSP1433_LOCUS15579</name>
</gene>
<feature type="compositionally biased region" description="Basic and acidic residues" evidence="2">
    <location>
        <begin position="450"/>
        <end position="459"/>
    </location>
</feature>
<reference evidence="3" key="1">
    <citation type="submission" date="2021-01" db="EMBL/GenBank/DDBJ databases">
        <authorList>
            <person name="Corre E."/>
            <person name="Pelletier E."/>
            <person name="Niang G."/>
            <person name="Scheremetjew M."/>
            <person name="Finn R."/>
            <person name="Kale V."/>
            <person name="Holt S."/>
            <person name="Cochrane G."/>
            <person name="Meng A."/>
            <person name="Brown T."/>
            <person name="Cohen L."/>
        </authorList>
    </citation>
    <scope>NUCLEOTIDE SEQUENCE</scope>
    <source>
        <strain evidence="3">NY070348D</strain>
    </source>
</reference>
<sequence>MKLFKKKDKGAAAAVKKSEAPVPVAKPVASPVRKKPDNAAPVKKAKPDNSITLKLAARIEDLESKLARKDAELQNATRAAADAVKAAGENGRVAELEKQLEEAVQVQTKLREANKLVGGNLQSTVAEKAQLERELKDKQAELDKSKAMLAGQVSVKDGGESEQVAQLKKDKQVLERQLVDMTGMSIMNGDLTQIKSENNKLKRSLEESENARVELERKVAALEADTRSKTEGDLAKQEAAALVLSLEKLQAENTLLKQQNVEQEEMITNKLKESRIEVSKMKQQLVGDQECIEALEAKLFSQKEAFERAEKQRVAALDGQTVSLLAQEREKVQLEEREKKNAEIEQLLEDQRQAMEALVSAVRAEEGLRMDEAQKLQAKKTEAPVEAGGAFAAFTNLFARKTPPASPTSSVENIEKHEQDEKHEAETAAPVIKSTEEIICDNTTLQDILNEAKEQREENENTEEVPPEKMKVLSL</sequence>
<feature type="coiled-coil region" evidence="1">
    <location>
        <begin position="59"/>
        <end position="266"/>
    </location>
</feature>
<feature type="coiled-coil region" evidence="1">
    <location>
        <begin position="292"/>
        <end position="361"/>
    </location>
</feature>
<dbReference type="AlphaFoldDB" id="A0A7S2WRP1"/>
<evidence type="ECO:0000256" key="2">
    <source>
        <dbReference type="SAM" id="MobiDB-lite"/>
    </source>
</evidence>
<feature type="compositionally biased region" description="Low complexity" evidence="2">
    <location>
        <begin position="11"/>
        <end position="31"/>
    </location>
</feature>
<feature type="region of interest" description="Disordered" evidence="2">
    <location>
        <begin position="449"/>
        <end position="475"/>
    </location>
</feature>
<evidence type="ECO:0000313" key="3">
    <source>
        <dbReference type="EMBL" id="CAD9704124.1"/>
    </source>
</evidence>
<feature type="region of interest" description="Disordered" evidence="2">
    <location>
        <begin position="1"/>
        <end position="46"/>
    </location>
</feature>
<feature type="compositionally biased region" description="Basic and acidic residues" evidence="2">
    <location>
        <begin position="466"/>
        <end position="475"/>
    </location>
</feature>
<protein>
    <submittedName>
        <fullName evidence="3">Uncharacterized protein</fullName>
    </submittedName>
</protein>